<keyword evidence="1" id="KW-0472">Membrane</keyword>
<accession>A0ABS5NYF4</accession>
<feature type="transmembrane region" description="Helical" evidence="1">
    <location>
        <begin position="37"/>
        <end position="56"/>
    </location>
</feature>
<evidence type="ECO:0000313" key="3">
    <source>
        <dbReference type="Proteomes" id="UP000681027"/>
    </source>
</evidence>
<reference evidence="2 3" key="1">
    <citation type="submission" date="2021-05" db="EMBL/GenBank/DDBJ databases">
        <title>Novel Bacillus species.</title>
        <authorList>
            <person name="Liu G."/>
        </authorList>
    </citation>
    <scope>NUCLEOTIDE SEQUENCE [LARGE SCALE GENOMIC DNA]</scope>
    <source>
        <strain evidence="2 3">FJAT-49705</strain>
    </source>
</reference>
<organism evidence="2 3">
    <name type="scientific">Cytobacillus citreus</name>
    <dbReference type="NCBI Taxonomy" id="2833586"/>
    <lineage>
        <taxon>Bacteria</taxon>
        <taxon>Bacillati</taxon>
        <taxon>Bacillota</taxon>
        <taxon>Bacilli</taxon>
        <taxon>Bacillales</taxon>
        <taxon>Bacillaceae</taxon>
        <taxon>Cytobacillus</taxon>
    </lineage>
</organism>
<dbReference type="RefSeq" id="WP_213104313.1">
    <property type="nucleotide sequence ID" value="NZ_JAGYPM010000006.1"/>
</dbReference>
<evidence type="ECO:0000313" key="2">
    <source>
        <dbReference type="EMBL" id="MBS4192868.1"/>
    </source>
</evidence>
<proteinExistence type="predicted"/>
<sequence length="78" mass="9369">MPIQDEKDEKRLNADIPKDLHRKISILPAKKGVRLKALVIDFCYFLILYQICKFFVCYDEIRKRKAVPSQLNIYPFYF</sequence>
<keyword evidence="1" id="KW-1133">Transmembrane helix</keyword>
<keyword evidence="1" id="KW-0812">Transmembrane</keyword>
<dbReference type="EMBL" id="JAGYPM010000006">
    <property type="protein sequence ID" value="MBS4192868.1"/>
    <property type="molecule type" value="Genomic_DNA"/>
</dbReference>
<dbReference type="Proteomes" id="UP000681027">
    <property type="component" value="Unassembled WGS sequence"/>
</dbReference>
<comment type="caution">
    <text evidence="2">The sequence shown here is derived from an EMBL/GenBank/DDBJ whole genome shotgun (WGS) entry which is preliminary data.</text>
</comment>
<evidence type="ECO:0000256" key="1">
    <source>
        <dbReference type="SAM" id="Phobius"/>
    </source>
</evidence>
<keyword evidence="3" id="KW-1185">Reference proteome</keyword>
<name>A0ABS5NYF4_9BACI</name>
<protein>
    <submittedName>
        <fullName evidence="2">Uncharacterized protein</fullName>
    </submittedName>
</protein>
<gene>
    <name evidence="2" type="ORF">KHA94_22320</name>
</gene>